<accession>A0A0C1R2K7</accession>
<reference evidence="1" key="1">
    <citation type="journal article" date="2015" name="Genome Announc.">
        <title>Draft Genome Sequence of Tolypothrix boutellei Strain VB521301.</title>
        <authorList>
            <person name="Chandrababunaidu M.M."/>
            <person name="Singh D."/>
            <person name="Sen D."/>
            <person name="Bhan S."/>
            <person name="Das S."/>
            <person name="Gupta A."/>
            <person name="Adhikary S.P."/>
            <person name="Tripathy S."/>
        </authorList>
    </citation>
    <scope>NUCLEOTIDE SEQUENCE</scope>
    <source>
        <strain evidence="1">VB521301</strain>
    </source>
</reference>
<dbReference type="OrthoDB" id="981992at2"/>
<sequence length="119" mass="13856">MSHIRCLCNAIINLSVIPNRQEFRLIWDPRVDEVIDSLVEAYRQATSDDEFKNQAYRSFYRRKPTPPQIYECSNCGRLIVFANPSDVKPAFWFQRERVDGEANSLRSIVEKTIDNEAAT</sequence>
<protein>
    <submittedName>
        <fullName evidence="1">Uncharacterized protein</fullName>
    </submittedName>
</protein>
<dbReference type="EMBL" id="JHEG02000061">
    <property type="protein sequence ID" value="KIE06480.1"/>
    <property type="molecule type" value="Genomic_DNA"/>
</dbReference>
<comment type="caution">
    <text evidence="1">The sequence shown here is derived from an EMBL/GenBank/DDBJ whole genome shotgun (WGS) entry which is preliminary data.</text>
</comment>
<evidence type="ECO:0000313" key="1">
    <source>
        <dbReference type="EMBL" id="KIE06480.1"/>
    </source>
</evidence>
<name>A0A0C1R2K7_9CYAN</name>
<proteinExistence type="predicted"/>
<gene>
    <name evidence="1" type="ORF">DA73_0244570</name>
</gene>
<dbReference type="AlphaFoldDB" id="A0A0C1R2K7"/>
<organism evidence="1">
    <name type="scientific">Tolypothrix bouteillei VB521301</name>
    <dbReference type="NCBI Taxonomy" id="1479485"/>
    <lineage>
        <taxon>Bacteria</taxon>
        <taxon>Bacillati</taxon>
        <taxon>Cyanobacteriota</taxon>
        <taxon>Cyanophyceae</taxon>
        <taxon>Nostocales</taxon>
        <taxon>Tolypothrichaceae</taxon>
        <taxon>Tolypothrix</taxon>
    </lineage>
</organism>